<feature type="region of interest" description="Disordered" evidence="1">
    <location>
        <begin position="1"/>
        <end position="20"/>
    </location>
</feature>
<keyword evidence="4" id="KW-1185">Reference proteome</keyword>
<dbReference type="PANTHER" id="PTHR32133:SF266">
    <property type="entry name" value="F-BOX DOMAIN-CONTAINING PROTEIN"/>
    <property type="match status" value="1"/>
</dbReference>
<organism evidence="3 4">
    <name type="scientific">Lolium multiflorum</name>
    <name type="common">Italian ryegrass</name>
    <name type="synonym">Lolium perenne subsp. multiflorum</name>
    <dbReference type="NCBI Taxonomy" id="4521"/>
    <lineage>
        <taxon>Eukaryota</taxon>
        <taxon>Viridiplantae</taxon>
        <taxon>Streptophyta</taxon>
        <taxon>Embryophyta</taxon>
        <taxon>Tracheophyta</taxon>
        <taxon>Spermatophyta</taxon>
        <taxon>Magnoliopsida</taxon>
        <taxon>Liliopsida</taxon>
        <taxon>Poales</taxon>
        <taxon>Poaceae</taxon>
        <taxon>BOP clade</taxon>
        <taxon>Pooideae</taxon>
        <taxon>Poodae</taxon>
        <taxon>Poeae</taxon>
        <taxon>Poeae Chloroplast Group 2 (Poeae type)</taxon>
        <taxon>Loliodinae</taxon>
        <taxon>Loliinae</taxon>
        <taxon>Lolium</taxon>
    </lineage>
</organism>
<dbReference type="SUPFAM" id="SSF81383">
    <property type="entry name" value="F-box domain"/>
    <property type="match status" value="1"/>
</dbReference>
<dbReference type="Proteomes" id="UP001231189">
    <property type="component" value="Unassembled WGS sequence"/>
</dbReference>
<dbReference type="Gene3D" id="1.20.1280.50">
    <property type="match status" value="1"/>
</dbReference>
<dbReference type="EMBL" id="JAUUTY010000004">
    <property type="protein sequence ID" value="KAK1645584.1"/>
    <property type="molecule type" value="Genomic_DNA"/>
</dbReference>
<evidence type="ECO:0000256" key="1">
    <source>
        <dbReference type="SAM" id="MobiDB-lite"/>
    </source>
</evidence>
<sequence>MTRRGSPRLHPQIGTSEELAGMPLPRLHPQIHASGNGVGVTRRGKSPADPESLPLHEDMLREILLRLPPQPSSLLRASAVCKHWRGLVTDPRFLRRFRAHQGKPPLLGVMIIPSTKS</sequence>
<evidence type="ECO:0000313" key="4">
    <source>
        <dbReference type="Proteomes" id="UP001231189"/>
    </source>
</evidence>
<dbReference type="PANTHER" id="PTHR32133">
    <property type="entry name" value="OS07G0120400 PROTEIN"/>
    <property type="match status" value="1"/>
</dbReference>
<proteinExistence type="predicted"/>
<gene>
    <name evidence="3" type="ORF">QYE76_063389</name>
</gene>
<evidence type="ECO:0000313" key="3">
    <source>
        <dbReference type="EMBL" id="KAK1645584.1"/>
    </source>
</evidence>
<dbReference type="InterPro" id="IPR001810">
    <property type="entry name" value="F-box_dom"/>
</dbReference>
<reference evidence="3" key="1">
    <citation type="submission" date="2023-07" db="EMBL/GenBank/DDBJ databases">
        <title>A chromosome-level genome assembly of Lolium multiflorum.</title>
        <authorList>
            <person name="Chen Y."/>
            <person name="Copetti D."/>
            <person name="Kolliker R."/>
            <person name="Studer B."/>
        </authorList>
    </citation>
    <scope>NUCLEOTIDE SEQUENCE</scope>
    <source>
        <strain evidence="3">02402/16</strain>
        <tissue evidence="3">Leaf</tissue>
    </source>
</reference>
<accession>A0AAD8S4U6</accession>
<evidence type="ECO:0000259" key="2">
    <source>
        <dbReference type="SMART" id="SM00256"/>
    </source>
</evidence>
<dbReference type="AlphaFoldDB" id="A0AAD8S4U6"/>
<feature type="region of interest" description="Disordered" evidence="1">
    <location>
        <begin position="31"/>
        <end position="52"/>
    </location>
</feature>
<name>A0AAD8S4U6_LOLMU</name>
<dbReference type="Pfam" id="PF00646">
    <property type="entry name" value="F-box"/>
    <property type="match status" value="1"/>
</dbReference>
<dbReference type="InterPro" id="IPR036047">
    <property type="entry name" value="F-box-like_dom_sf"/>
</dbReference>
<protein>
    <recommendedName>
        <fullName evidence="2">F-box domain-containing protein</fullName>
    </recommendedName>
</protein>
<comment type="caution">
    <text evidence="3">The sequence shown here is derived from an EMBL/GenBank/DDBJ whole genome shotgun (WGS) entry which is preliminary data.</text>
</comment>
<feature type="domain" description="F-box" evidence="2">
    <location>
        <begin position="55"/>
        <end position="97"/>
    </location>
</feature>
<dbReference type="SMART" id="SM00256">
    <property type="entry name" value="FBOX"/>
    <property type="match status" value="1"/>
</dbReference>